<protein>
    <submittedName>
        <fullName evidence="3">Uncharacterized protein</fullName>
    </submittedName>
</protein>
<dbReference type="EMBL" id="JABSTR010000008">
    <property type="protein sequence ID" value="KAH9376608.1"/>
    <property type="molecule type" value="Genomic_DNA"/>
</dbReference>
<proteinExistence type="predicted"/>
<feature type="compositionally biased region" description="Polar residues" evidence="2">
    <location>
        <begin position="19"/>
        <end position="38"/>
    </location>
</feature>
<keyword evidence="4" id="KW-1185">Reference proteome</keyword>
<feature type="coiled-coil region" evidence="1">
    <location>
        <begin position="201"/>
        <end position="249"/>
    </location>
</feature>
<dbReference type="Gene3D" id="2.60.450.20">
    <property type="match status" value="1"/>
</dbReference>
<evidence type="ECO:0000313" key="4">
    <source>
        <dbReference type="Proteomes" id="UP000821853"/>
    </source>
</evidence>
<feature type="compositionally biased region" description="Basic and acidic residues" evidence="2">
    <location>
        <begin position="617"/>
        <end position="631"/>
    </location>
</feature>
<organism evidence="3 4">
    <name type="scientific">Haemaphysalis longicornis</name>
    <name type="common">Bush tick</name>
    <dbReference type="NCBI Taxonomy" id="44386"/>
    <lineage>
        <taxon>Eukaryota</taxon>
        <taxon>Metazoa</taxon>
        <taxon>Ecdysozoa</taxon>
        <taxon>Arthropoda</taxon>
        <taxon>Chelicerata</taxon>
        <taxon>Arachnida</taxon>
        <taxon>Acari</taxon>
        <taxon>Parasitiformes</taxon>
        <taxon>Ixodida</taxon>
        <taxon>Ixodoidea</taxon>
        <taxon>Ixodidae</taxon>
        <taxon>Haemaphysalinae</taxon>
        <taxon>Haemaphysalis</taxon>
    </lineage>
</organism>
<evidence type="ECO:0000256" key="1">
    <source>
        <dbReference type="SAM" id="Coils"/>
    </source>
</evidence>
<reference evidence="3 4" key="1">
    <citation type="journal article" date="2020" name="Cell">
        <title>Large-Scale Comparative Analyses of Tick Genomes Elucidate Their Genetic Diversity and Vector Capacities.</title>
        <authorList>
            <consortium name="Tick Genome and Microbiome Consortium (TIGMIC)"/>
            <person name="Jia N."/>
            <person name="Wang J."/>
            <person name="Shi W."/>
            <person name="Du L."/>
            <person name="Sun Y."/>
            <person name="Zhan W."/>
            <person name="Jiang J.F."/>
            <person name="Wang Q."/>
            <person name="Zhang B."/>
            <person name="Ji P."/>
            <person name="Bell-Sakyi L."/>
            <person name="Cui X.M."/>
            <person name="Yuan T.T."/>
            <person name="Jiang B.G."/>
            <person name="Yang W.F."/>
            <person name="Lam T.T."/>
            <person name="Chang Q.C."/>
            <person name="Ding S.J."/>
            <person name="Wang X.J."/>
            <person name="Zhu J.G."/>
            <person name="Ruan X.D."/>
            <person name="Zhao L."/>
            <person name="Wei J.T."/>
            <person name="Ye R.Z."/>
            <person name="Que T.C."/>
            <person name="Du C.H."/>
            <person name="Zhou Y.H."/>
            <person name="Cheng J.X."/>
            <person name="Dai P.F."/>
            <person name="Guo W.B."/>
            <person name="Han X.H."/>
            <person name="Huang E.J."/>
            <person name="Li L.F."/>
            <person name="Wei W."/>
            <person name="Gao Y.C."/>
            <person name="Liu J.Z."/>
            <person name="Shao H.Z."/>
            <person name="Wang X."/>
            <person name="Wang C.C."/>
            <person name="Yang T.C."/>
            <person name="Huo Q.B."/>
            <person name="Li W."/>
            <person name="Chen H.Y."/>
            <person name="Chen S.E."/>
            <person name="Zhou L.G."/>
            <person name="Ni X.B."/>
            <person name="Tian J.H."/>
            <person name="Sheng Y."/>
            <person name="Liu T."/>
            <person name="Pan Y.S."/>
            <person name="Xia L.Y."/>
            <person name="Li J."/>
            <person name="Zhao F."/>
            <person name="Cao W.C."/>
        </authorList>
    </citation>
    <scope>NUCLEOTIDE SEQUENCE [LARGE SCALE GENOMIC DNA]</scope>
    <source>
        <strain evidence="3">HaeL-2018</strain>
    </source>
</reference>
<feature type="compositionally biased region" description="Basic and acidic residues" evidence="2">
    <location>
        <begin position="716"/>
        <end position="728"/>
    </location>
</feature>
<feature type="region of interest" description="Disordered" evidence="2">
    <location>
        <begin position="598"/>
        <end position="803"/>
    </location>
</feature>
<evidence type="ECO:0000313" key="3">
    <source>
        <dbReference type="EMBL" id="KAH9376608.1"/>
    </source>
</evidence>
<dbReference type="OrthoDB" id="6498353at2759"/>
<feature type="region of interest" description="Disordered" evidence="2">
    <location>
        <begin position="532"/>
        <end position="585"/>
    </location>
</feature>
<comment type="caution">
    <text evidence="3">The sequence shown here is derived from an EMBL/GenBank/DDBJ whole genome shotgun (WGS) entry which is preliminary data.</text>
</comment>
<feature type="region of interest" description="Disordered" evidence="2">
    <location>
        <begin position="135"/>
        <end position="197"/>
    </location>
</feature>
<feature type="compositionally biased region" description="Basic and acidic residues" evidence="2">
    <location>
        <begin position="184"/>
        <end position="197"/>
    </location>
</feature>
<feature type="region of interest" description="Disordered" evidence="2">
    <location>
        <begin position="16"/>
        <end position="38"/>
    </location>
</feature>
<gene>
    <name evidence="3" type="ORF">HPB48_005819</name>
</gene>
<accession>A0A9J6GPQ1</accession>
<feature type="compositionally biased region" description="Polar residues" evidence="2">
    <location>
        <begin position="534"/>
        <end position="550"/>
    </location>
</feature>
<feature type="compositionally biased region" description="Basic and acidic residues" evidence="2">
    <location>
        <begin position="748"/>
        <end position="763"/>
    </location>
</feature>
<name>A0A9J6GPQ1_HAELO</name>
<dbReference type="OMA" id="ASEICIR"/>
<sequence>MRSKKHKEKTAWYDCSENLDVSQSQEPSSNEDLGSQSTSGVNVCIFPCNNPIEHVIAECYRHAKHSREGSAAEASQSSGSDELSSSACESLLNQVAKKIEELQAEMKLYQAQNEQLKNMQQQYHQMLSKLQKDKEEFESHKEKETKKLQSEIEEEKRKMRIQKRRTQTLATAAKVEAKPPAPVAKDKNQNKDKDGQLQRKVALLTSENGRLKGKLQLAEQEKESLKALVKELEEQRIGLLEKLEKASELKCYPSLNELSLSPTSHLIMPMLVAPPGSPFQAEGVQQALESAHGDSLCIDTKNCKEASFGLSSKVHPRDVFATTGQASEPSVVISATVVTRLSLDSCLSGRSPIASPLGLCKREICNAVSWNSVQQLEQNANVEERAVNRPALRQASSQVAKTVRFATDLHTSCSDTTGLDGLSRAVTDGWSEGSFPKETIHISEADMSQECLGQPANQADVCVSSYKEVTATQRVREVPAVREMFVQNDGRSDFTTKVTKVGLVTKEILTNTTFKKPLAEMINWNVAIPKLVPQPSSSSTTVQDPVSSIEPTKAPAELPSVSKHQVAKQVDSHDEPKQGQSIRTNIINVDSTAVYETSKKSSEDMIPLSSSSSKHQVARESDSREESEQNRRAGASVVTSEQAGRKSGEILKQSQPVSTVLVAKEAGQPDWEPNEEFEQNRRAGSDTNVSTKGGDHSDWESYGDPTEQSQLGFDDDFTKETGPTERETAPQSKCKTVEGFVESGSQERSSESDGTRNSLREILMKLGSHFPVPASSSQAPPLQESAAGRPKKPGGLASLPHLPTETKVSSLIKKYSQVNASSQDSSAAVEMRRARKSHSVQIQSPSQERDCSPSKSSSRTWALDSNGQKMFLTVVSKEIDPFTQVIVYKFQNGDKKHIHPDGKVVYHYAKSETVHTVYPCGKKEIKFAK</sequence>
<dbReference type="VEuPathDB" id="VectorBase:HLOH_039945"/>
<dbReference type="Proteomes" id="UP000821853">
    <property type="component" value="Unassembled WGS sequence"/>
</dbReference>
<feature type="region of interest" description="Disordered" evidence="2">
    <location>
        <begin position="822"/>
        <end position="860"/>
    </location>
</feature>
<dbReference type="AlphaFoldDB" id="A0A9J6GPQ1"/>
<feature type="compositionally biased region" description="Basic and acidic residues" evidence="2">
    <location>
        <begin position="135"/>
        <end position="157"/>
    </location>
</feature>
<dbReference type="InterPro" id="IPR047002">
    <property type="entry name" value="Tcp10_C_sf"/>
</dbReference>
<keyword evidence="1" id="KW-0175">Coiled coil</keyword>
<evidence type="ECO:0000256" key="2">
    <source>
        <dbReference type="SAM" id="MobiDB-lite"/>
    </source>
</evidence>